<feature type="region of interest" description="Disordered" evidence="10">
    <location>
        <begin position="155"/>
        <end position="202"/>
    </location>
</feature>
<dbReference type="Proteomes" id="UP000279236">
    <property type="component" value="Unassembled WGS sequence"/>
</dbReference>
<dbReference type="EMBL" id="RSCE01000003">
    <property type="protein sequence ID" value="RSH84703.1"/>
    <property type="molecule type" value="Genomic_DNA"/>
</dbReference>
<evidence type="ECO:0000256" key="5">
    <source>
        <dbReference type="ARBA" id="ARBA00023159"/>
    </source>
</evidence>
<evidence type="ECO:0000256" key="7">
    <source>
        <dbReference type="ARBA" id="ARBA00023242"/>
    </source>
</evidence>
<accession>A0A427Y0Z3</accession>
<keyword evidence="4 9" id="KW-0805">Transcription regulation</keyword>
<keyword evidence="13" id="KW-1185">Reference proteome</keyword>
<evidence type="ECO:0000256" key="10">
    <source>
        <dbReference type="SAM" id="MobiDB-lite"/>
    </source>
</evidence>
<comment type="similarity">
    <text evidence="2 9">Belongs to the Mediator complex subunit 14 family.</text>
</comment>
<dbReference type="InterPro" id="IPR055122">
    <property type="entry name" value="Med14_N"/>
</dbReference>
<evidence type="ECO:0000256" key="9">
    <source>
        <dbReference type="RuleBase" id="RU365082"/>
    </source>
</evidence>
<dbReference type="OrthoDB" id="205099at2759"/>
<comment type="subcellular location">
    <subcellularLocation>
        <location evidence="1 9">Nucleus</location>
    </subcellularLocation>
</comment>
<evidence type="ECO:0000256" key="1">
    <source>
        <dbReference type="ARBA" id="ARBA00004123"/>
    </source>
</evidence>
<comment type="function">
    <text evidence="9">Component of the Mediator complex, a coactivator involved in the regulated transcription of nearly all RNA polymerase II-dependent genes. Mediator functions as a bridge to convey information from gene-specific regulatory proteins to the basal RNA polymerase II transcription machinery. Mediator is recruited to promoters by direct interactions with regulatory proteins and serves as a scaffold for the assembly of a functional preinitiation complex with RNA polymerase II and the general transcription factors.</text>
</comment>
<sequence>MYASTPARPQPISQAMGTPAGPSIATTTTATNIPAPPALHQLPQPVASSSRNPQLGPDPFFAYPTPSSDQVEDELPPYWATENVPLGLMLDRLSRKGYGDMRTLVETTLPPLNPTKKAKHVIEYAKSTRQAVLKYLAVLRWKTSVDLATSVVPPGGAGAAPGGPTASFPTPHSSGESNDTSPTAYPLKGKGRFGGDTAGVDDTVQRGKVTDARRIQQFLEHQNAQHEAAIAHVRHVTKLVETLRERNADLLTALALRSTGTYPRLPTALTESFIPRPPLNPPAVLDTVERLNEHLLYRLRCVDYVPPELVVEKVADGRVHVRGGGPNGWVAQLSVVGFEDDSRWWLTGVEWAWGVEGSRQPKTFTHDERQQILDLANIDVLAPRPLPDDKVKENADSETTASTPVDSPLVRVYNFLQHLSLSYQLEVLFSQALVLGQGRWRGQLLVDVDRTKKELRLRYWIRQRAVQPTGPTQAAVGKRAQPPSALSGARTTTIVGGTLTFSLGESKTPINEAERVLREVAACGVQPVDRVVRLEIGVKWEVGDIGIGGGLKLNDAMDASALTVNASSLSAKALLTTATRAHATHLARATMTPLLANPRLLLDPLNPPRLEESESASRPLSLIVPLPAQHGGAHFAVAVSATSGLIEIKDTNGKDRDQILESNRTLRAKLATASVNDQKTRLGEDLYRLVSAVIMEDVEDDLRQLGLHPMRRVALRTHDLSKTDLHPTSTLFVPLPVSQSHYFVCKVTPDGIAYELLKLLRVSMDNGAGLKMSVGDRVPIDLVKLLERRKAKCVKRGLDDMDETELAKLQVTVLPPACRFAVNSKDLRDMFYYCNALVAQTIVEQQLKDRGIPYTTHFPDETDFPAPRSRSALAGMVPNLCVNASDLFKDGRAAEVAAPKVFLIINDWWKGAKCSVETIVRLRHRPSVTSANDTPGSSVAAAAPSSAARAEGIKFDPTTSTVRFRAPNIACSVPDFLEQWERLSKVIVVAGEVNRLSKSEQFRDIRMLSFDLCTATLQYAPGYQVAITYTPTSDSYQASFFRSPVTTTPAPTSATPAMDTESNPHSLIAPLLSHSLNEFTNQSSQTKELLGSNGKQFIQLLRATLPLLLEAESLRLSSPGQEYPALVIRSASEYRLVWDHETLRFALDISLTADYSRFLLADASKPRNEAPLDLTCGPLTALPNLERAVTKGFQAARAAKVAATPGRTPASINTPAAAMTPAATGGAGGAGAAAPSQRTVVSTMPPALRLDSGTSVLCTLAVVQDVLRAMAAEIETAIASASK</sequence>
<feature type="compositionally biased region" description="Low complexity" evidence="10">
    <location>
        <begin position="162"/>
        <end position="171"/>
    </location>
</feature>
<dbReference type="GO" id="GO:0016592">
    <property type="term" value="C:mediator complex"/>
    <property type="evidence" value="ECO:0007669"/>
    <property type="project" value="UniProtKB-UniRule"/>
</dbReference>
<protein>
    <recommendedName>
        <fullName evidence="3 9">Mediator of RNA polymerase II transcription subunit 14</fullName>
    </recommendedName>
    <alternativeName>
        <fullName evidence="8 9">Mediator complex subunit 14</fullName>
    </alternativeName>
</protein>
<keyword evidence="7 9" id="KW-0539">Nucleus</keyword>
<gene>
    <name evidence="12" type="primary">RGR1</name>
    <name evidence="12" type="ORF">EHS24_006227</name>
</gene>
<evidence type="ECO:0000256" key="4">
    <source>
        <dbReference type="ARBA" id="ARBA00023015"/>
    </source>
</evidence>
<dbReference type="GO" id="GO:0003712">
    <property type="term" value="F:transcription coregulator activity"/>
    <property type="evidence" value="ECO:0007669"/>
    <property type="project" value="UniProtKB-UniRule"/>
</dbReference>
<evidence type="ECO:0000259" key="11">
    <source>
        <dbReference type="Pfam" id="PF08638"/>
    </source>
</evidence>
<organism evidence="12 13">
    <name type="scientific">Apiotrichum porosum</name>
    <dbReference type="NCBI Taxonomy" id="105984"/>
    <lineage>
        <taxon>Eukaryota</taxon>
        <taxon>Fungi</taxon>
        <taxon>Dikarya</taxon>
        <taxon>Basidiomycota</taxon>
        <taxon>Agaricomycotina</taxon>
        <taxon>Tremellomycetes</taxon>
        <taxon>Trichosporonales</taxon>
        <taxon>Trichosporonaceae</taxon>
        <taxon>Apiotrichum</taxon>
    </lineage>
</organism>
<feature type="compositionally biased region" description="Polar residues" evidence="10">
    <location>
        <begin position="172"/>
        <end position="183"/>
    </location>
</feature>
<name>A0A427Y0Z3_9TREE</name>
<evidence type="ECO:0000313" key="13">
    <source>
        <dbReference type="Proteomes" id="UP000279236"/>
    </source>
</evidence>
<dbReference type="RefSeq" id="XP_028478151.1">
    <property type="nucleotide sequence ID" value="XM_028621699.1"/>
</dbReference>
<evidence type="ECO:0000256" key="3">
    <source>
        <dbReference type="ARBA" id="ARBA00019619"/>
    </source>
</evidence>
<dbReference type="InterPro" id="IPR013947">
    <property type="entry name" value="Mediator_Med14"/>
</dbReference>
<evidence type="ECO:0000313" key="12">
    <source>
        <dbReference type="EMBL" id="RSH84703.1"/>
    </source>
</evidence>
<evidence type="ECO:0000256" key="8">
    <source>
        <dbReference type="ARBA" id="ARBA00032007"/>
    </source>
</evidence>
<dbReference type="STRING" id="105984.A0A427Y0Z3"/>
<evidence type="ECO:0000256" key="6">
    <source>
        <dbReference type="ARBA" id="ARBA00023163"/>
    </source>
</evidence>
<evidence type="ECO:0000256" key="2">
    <source>
        <dbReference type="ARBA" id="ARBA00007813"/>
    </source>
</evidence>
<feature type="region of interest" description="Disordered" evidence="10">
    <location>
        <begin position="1"/>
        <end position="53"/>
    </location>
</feature>
<reference evidence="12 13" key="1">
    <citation type="submission" date="2018-11" db="EMBL/GenBank/DDBJ databases">
        <title>Genome sequence of Apiotrichum porosum DSM 27194.</title>
        <authorList>
            <person name="Aliyu H."/>
            <person name="Gorte O."/>
            <person name="Ochsenreither K."/>
        </authorList>
    </citation>
    <scope>NUCLEOTIDE SEQUENCE [LARGE SCALE GENOMIC DNA]</scope>
    <source>
        <strain evidence="12 13">DSM 27194</strain>
    </source>
</reference>
<dbReference type="GO" id="GO:0070847">
    <property type="term" value="C:core mediator complex"/>
    <property type="evidence" value="ECO:0007669"/>
    <property type="project" value="TreeGrafter"/>
</dbReference>
<dbReference type="GO" id="GO:0006357">
    <property type="term" value="P:regulation of transcription by RNA polymerase II"/>
    <property type="evidence" value="ECO:0007669"/>
    <property type="project" value="InterPro"/>
</dbReference>
<dbReference type="PANTHER" id="PTHR12809">
    <property type="entry name" value="MEDIATOR COMPLEX SUBUNIT"/>
    <property type="match status" value="1"/>
</dbReference>
<dbReference type="GeneID" id="39590770"/>
<feature type="compositionally biased region" description="Basic and acidic residues" evidence="10">
    <location>
        <begin position="386"/>
        <end position="395"/>
    </location>
</feature>
<proteinExistence type="inferred from homology"/>
<comment type="subunit">
    <text evidence="9">Component of the Mediator complex.</text>
</comment>
<feature type="region of interest" description="Disordered" evidence="10">
    <location>
        <begin position="384"/>
        <end position="403"/>
    </location>
</feature>
<keyword evidence="5 9" id="KW-0010">Activator</keyword>
<comment type="caution">
    <text evidence="12">The sequence shown here is derived from an EMBL/GenBank/DDBJ whole genome shotgun (WGS) entry which is preliminary data.</text>
</comment>
<feature type="compositionally biased region" description="Low complexity" evidence="10">
    <location>
        <begin position="17"/>
        <end position="45"/>
    </location>
</feature>
<dbReference type="Pfam" id="PF08638">
    <property type="entry name" value="Med14"/>
    <property type="match status" value="1"/>
</dbReference>
<feature type="domain" description="Mediator complex subunit MED14 N-terminal" evidence="11">
    <location>
        <begin position="207"/>
        <end position="322"/>
    </location>
</feature>
<dbReference type="PANTHER" id="PTHR12809:SF2">
    <property type="entry name" value="MEDIATOR OF RNA POLYMERASE II TRANSCRIPTION SUBUNIT 14"/>
    <property type="match status" value="1"/>
</dbReference>
<keyword evidence="6 9" id="KW-0804">Transcription</keyword>